<dbReference type="Pfam" id="PF00271">
    <property type="entry name" value="Helicase_C"/>
    <property type="match status" value="1"/>
</dbReference>
<evidence type="ECO:0000256" key="3">
    <source>
        <dbReference type="ARBA" id="ARBA00022801"/>
    </source>
</evidence>
<feature type="compositionally biased region" description="Basic residues" evidence="7">
    <location>
        <begin position="558"/>
        <end position="569"/>
    </location>
</feature>
<organism evidence="10 11">
    <name type="scientific">Pseudonocardia nematodicida</name>
    <dbReference type="NCBI Taxonomy" id="1206997"/>
    <lineage>
        <taxon>Bacteria</taxon>
        <taxon>Bacillati</taxon>
        <taxon>Actinomycetota</taxon>
        <taxon>Actinomycetes</taxon>
        <taxon>Pseudonocardiales</taxon>
        <taxon>Pseudonocardiaceae</taxon>
        <taxon>Pseudonocardia</taxon>
    </lineage>
</organism>
<feature type="domain" description="Helicase C-terminal" evidence="9">
    <location>
        <begin position="287"/>
        <end position="433"/>
    </location>
</feature>
<dbReference type="CDD" id="cd00268">
    <property type="entry name" value="DEADc"/>
    <property type="match status" value="1"/>
</dbReference>
<sequence length="585" mass="62015">MSDSSTEPADAPEADPGFLDTGITPVEAPLGVVNPGGEKLPPTFAELGVREEIVTALAENDIVRTFAIQELTLPLALDGEDVIGQARTGTGKTLGFGVPMLQRITPPGERAAATAEGETADRTKDVPQALVVVPTRELCVQVARDIAAAGKNLGVRVVAIYGGRAYEPQLEALRKGVDVIVGTPGRLLDLAEQRHLVLGRVKALVLDEADEMLDLGFLPDVERILRMLPEERHTMLFSATMPGPIVQLSRAFLTRPTHIRAEEADQGSIHERTKQLVYRAHAMDKVELVTRVLQAKDRGLSMIFTRTKRTAQRVADDLAERGFAAAAVHGDLGQGAREQALRAFRAEKVDVLVATDVAARGIDVTGVTHVVNYQCPEDAKTYVHRIGRTGRAGREGVAVTLVDWDEMPRWKMISDDLNLGIDEPVETYSTSDHLFSDLEIASGATGRLPLSARTRAGLDAEYIDSEGDHQGSRKQRGGGRGSRTGGRPEGDGDGGDGRRPGRNRNRKRTRSRGGVAVEAGSGSTADASGASGASEAPTAGPAGEAGGDASGPEGSATPRRRRRRGGSRRRSGDGGSAGETDAAAS</sequence>
<name>A0ABV1KCC6_9PSEU</name>
<feature type="compositionally biased region" description="Low complexity" evidence="7">
    <location>
        <begin position="512"/>
        <end position="542"/>
    </location>
</feature>
<keyword evidence="11" id="KW-1185">Reference proteome</keyword>
<keyword evidence="4 6" id="KW-0347">Helicase</keyword>
<feature type="domain" description="Helicase ATP-binding" evidence="8">
    <location>
        <begin position="73"/>
        <end position="259"/>
    </location>
</feature>
<evidence type="ECO:0000259" key="8">
    <source>
        <dbReference type="PROSITE" id="PS51192"/>
    </source>
</evidence>
<dbReference type="InterPro" id="IPR011545">
    <property type="entry name" value="DEAD/DEAH_box_helicase_dom"/>
</dbReference>
<dbReference type="PROSITE" id="PS00039">
    <property type="entry name" value="DEAD_ATP_HELICASE"/>
    <property type="match status" value="1"/>
</dbReference>
<proteinExistence type="inferred from homology"/>
<evidence type="ECO:0000313" key="10">
    <source>
        <dbReference type="EMBL" id="MEQ3551518.1"/>
    </source>
</evidence>
<dbReference type="SUPFAM" id="SSF52540">
    <property type="entry name" value="P-loop containing nucleoside triphosphate hydrolases"/>
    <property type="match status" value="1"/>
</dbReference>
<dbReference type="Proteomes" id="UP001494902">
    <property type="component" value="Unassembled WGS sequence"/>
</dbReference>
<dbReference type="CDD" id="cd18787">
    <property type="entry name" value="SF2_C_DEAD"/>
    <property type="match status" value="1"/>
</dbReference>
<dbReference type="GO" id="GO:0016787">
    <property type="term" value="F:hydrolase activity"/>
    <property type="evidence" value="ECO:0007669"/>
    <property type="project" value="UniProtKB-KW"/>
</dbReference>
<dbReference type="EC" id="3.6.4.13" evidence="1"/>
<dbReference type="InterPro" id="IPR000629">
    <property type="entry name" value="RNA-helicase_DEAD-box_CS"/>
</dbReference>
<evidence type="ECO:0000256" key="5">
    <source>
        <dbReference type="ARBA" id="ARBA00022840"/>
    </source>
</evidence>
<keyword evidence="3 6" id="KW-0378">Hydrolase</keyword>
<reference evidence="10 11" key="1">
    <citation type="submission" date="2024-03" db="EMBL/GenBank/DDBJ databases">
        <title>Draft genome sequence of Pseudonocardia nematodicida JCM 31783.</title>
        <authorList>
            <person name="Butdee W."/>
            <person name="Duangmal K."/>
        </authorList>
    </citation>
    <scope>NUCLEOTIDE SEQUENCE [LARGE SCALE GENOMIC DNA]</scope>
    <source>
        <strain evidence="10 11">JCM 31783</strain>
    </source>
</reference>
<evidence type="ECO:0000256" key="1">
    <source>
        <dbReference type="ARBA" id="ARBA00012552"/>
    </source>
</evidence>
<dbReference type="Pfam" id="PF00270">
    <property type="entry name" value="DEAD"/>
    <property type="match status" value="1"/>
</dbReference>
<evidence type="ECO:0000256" key="6">
    <source>
        <dbReference type="RuleBase" id="RU000492"/>
    </source>
</evidence>
<comment type="caution">
    <text evidence="10">The sequence shown here is derived from an EMBL/GenBank/DDBJ whole genome shotgun (WGS) entry which is preliminary data.</text>
</comment>
<dbReference type="InterPro" id="IPR044742">
    <property type="entry name" value="DEAD/DEAH_RhlB"/>
</dbReference>
<keyword evidence="2 6" id="KW-0547">Nucleotide-binding</keyword>
<dbReference type="PROSITE" id="PS51192">
    <property type="entry name" value="HELICASE_ATP_BIND_1"/>
    <property type="match status" value="1"/>
</dbReference>
<dbReference type="GO" id="GO:0004386">
    <property type="term" value="F:helicase activity"/>
    <property type="evidence" value="ECO:0007669"/>
    <property type="project" value="UniProtKB-KW"/>
</dbReference>
<evidence type="ECO:0000259" key="9">
    <source>
        <dbReference type="PROSITE" id="PS51194"/>
    </source>
</evidence>
<feature type="region of interest" description="Disordered" evidence="7">
    <location>
        <begin position="1"/>
        <end position="26"/>
    </location>
</feature>
<evidence type="ECO:0000256" key="2">
    <source>
        <dbReference type="ARBA" id="ARBA00022741"/>
    </source>
</evidence>
<dbReference type="InterPro" id="IPR027417">
    <property type="entry name" value="P-loop_NTPase"/>
</dbReference>
<gene>
    <name evidence="10" type="ORF">WIS52_13675</name>
</gene>
<dbReference type="PANTHER" id="PTHR47963:SF8">
    <property type="entry name" value="ATP-DEPENDENT RNA HELICASE DEAD"/>
    <property type="match status" value="1"/>
</dbReference>
<dbReference type="Gene3D" id="3.40.50.300">
    <property type="entry name" value="P-loop containing nucleotide triphosphate hydrolases"/>
    <property type="match status" value="2"/>
</dbReference>
<feature type="compositionally biased region" description="Basic and acidic residues" evidence="7">
    <location>
        <begin position="486"/>
        <end position="499"/>
    </location>
</feature>
<dbReference type="PROSITE" id="PS51194">
    <property type="entry name" value="HELICASE_CTER"/>
    <property type="match status" value="1"/>
</dbReference>
<accession>A0ABV1KCC6</accession>
<evidence type="ECO:0000313" key="11">
    <source>
        <dbReference type="Proteomes" id="UP001494902"/>
    </source>
</evidence>
<dbReference type="InterPro" id="IPR014001">
    <property type="entry name" value="Helicase_ATP-bd"/>
</dbReference>
<feature type="region of interest" description="Disordered" evidence="7">
    <location>
        <begin position="461"/>
        <end position="585"/>
    </location>
</feature>
<dbReference type="PANTHER" id="PTHR47963">
    <property type="entry name" value="DEAD-BOX ATP-DEPENDENT RNA HELICASE 47, MITOCHONDRIAL"/>
    <property type="match status" value="1"/>
</dbReference>
<dbReference type="SMART" id="SM00490">
    <property type="entry name" value="HELICc"/>
    <property type="match status" value="1"/>
</dbReference>
<protein>
    <recommendedName>
        <fullName evidence="1">RNA helicase</fullName>
        <ecNumber evidence="1">3.6.4.13</ecNumber>
    </recommendedName>
</protein>
<dbReference type="SMART" id="SM00487">
    <property type="entry name" value="DEXDc"/>
    <property type="match status" value="1"/>
</dbReference>
<dbReference type="RefSeq" id="WP_349298595.1">
    <property type="nucleotide sequence ID" value="NZ_JBEDNQ010000005.1"/>
</dbReference>
<dbReference type="InterPro" id="IPR001650">
    <property type="entry name" value="Helicase_C-like"/>
</dbReference>
<keyword evidence="5 6" id="KW-0067">ATP-binding</keyword>
<evidence type="ECO:0000256" key="4">
    <source>
        <dbReference type="ARBA" id="ARBA00022806"/>
    </source>
</evidence>
<dbReference type="EMBL" id="JBEDNQ010000005">
    <property type="protein sequence ID" value="MEQ3551518.1"/>
    <property type="molecule type" value="Genomic_DNA"/>
</dbReference>
<comment type="similarity">
    <text evidence="6">Belongs to the DEAD box helicase family.</text>
</comment>
<dbReference type="InterPro" id="IPR050547">
    <property type="entry name" value="DEAD_box_RNA_helicases"/>
</dbReference>
<feature type="compositionally biased region" description="Basic residues" evidence="7">
    <location>
        <begin position="500"/>
        <end position="511"/>
    </location>
</feature>
<evidence type="ECO:0000256" key="7">
    <source>
        <dbReference type="SAM" id="MobiDB-lite"/>
    </source>
</evidence>